<reference evidence="3" key="1">
    <citation type="submission" date="2016-10" db="EMBL/GenBank/DDBJ databases">
        <authorList>
            <person name="Varghese N."/>
            <person name="Submissions S."/>
        </authorList>
    </citation>
    <scope>NUCLEOTIDE SEQUENCE [LARGE SCALE GENOMIC DNA]</scope>
    <source>
        <strain evidence="3">DSM 25329</strain>
    </source>
</reference>
<dbReference type="AlphaFoldDB" id="A0A1G7XIE5"/>
<dbReference type="OrthoDB" id="9801625at2"/>
<dbReference type="PANTHER" id="PTHR43437">
    <property type="entry name" value="HYDROXYACYL-THIOESTER DEHYDRATASE TYPE 2, MITOCHONDRIAL-RELATED"/>
    <property type="match status" value="1"/>
</dbReference>
<name>A0A1G7XIE5_9BACT</name>
<dbReference type="GO" id="GO:0006633">
    <property type="term" value="P:fatty acid biosynthetic process"/>
    <property type="evidence" value="ECO:0007669"/>
    <property type="project" value="TreeGrafter"/>
</dbReference>
<evidence type="ECO:0000313" key="3">
    <source>
        <dbReference type="Proteomes" id="UP000198748"/>
    </source>
</evidence>
<dbReference type="RefSeq" id="WP_090156916.1">
    <property type="nucleotide sequence ID" value="NZ_FNAN01000024.1"/>
</dbReference>
<organism evidence="2 3">
    <name type="scientific">Dyadobacter soli</name>
    <dbReference type="NCBI Taxonomy" id="659014"/>
    <lineage>
        <taxon>Bacteria</taxon>
        <taxon>Pseudomonadati</taxon>
        <taxon>Bacteroidota</taxon>
        <taxon>Cytophagia</taxon>
        <taxon>Cytophagales</taxon>
        <taxon>Spirosomataceae</taxon>
        <taxon>Dyadobacter</taxon>
    </lineage>
</organism>
<dbReference type="InterPro" id="IPR002539">
    <property type="entry name" value="MaoC-like_dom"/>
</dbReference>
<keyword evidence="3" id="KW-1185">Reference proteome</keyword>
<evidence type="ECO:0000259" key="1">
    <source>
        <dbReference type="Pfam" id="PF01575"/>
    </source>
</evidence>
<dbReference type="Proteomes" id="UP000198748">
    <property type="component" value="Unassembled WGS sequence"/>
</dbReference>
<sequence>MQIEPIVDATFDHLFKFTQEQVQAFADLTGDNNPVHLDAEYAATTQFKKPIIHGMLGITVFTKVLGTQFPGFGSIYLKQTVEFLRPMFVDTEYRAVFKIVSINPAKHIAEISTEIYDATTKKVTVRGIATMVNEEKF</sequence>
<dbReference type="InterPro" id="IPR029069">
    <property type="entry name" value="HotDog_dom_sf"/>
</dbReference>
<dbReference type="STRING" id="659014.SAMN04487996_12413"/>
<accession>A0A1G7XIE5</accession>
<dbReference type="Gene3D" id="3.10.129.10">
    <property type="entry name" value="Hotdog Thioesterase"/>
    <property type="match status" value="1"/>
</dbReference>
<gene>
    <name evidence="2" type="ORF">SAMN04487996_12413</name>
</gene>
<dbReference type="PANTHER" id="PTHR43437:SF3">
    <property type="entry name" value="HYDROXYACYL-THIOESTER DEHYDRATASE TYPE 2, MITOCHONDRIAL"/>
    <property type="match status" value="1"/>
</dbReference>
<dbReference type="SUPFAM" id="SSF54637">
    <property type="entry name" value="Thioesterase/thiol ester dehydrase-isomerase"/>
    <property type="match status" value="1"/>
</dbReference>
<proteinExistence type="predicted"/>
<dbReference type="Pfam" id="PF01575">
    <property type="entry name" value="MaoC_dehydratas"/>
    <property type="match status" value="1"/>
</dbReference>
<dbReference type="EMBL" id="FNAN01000024">
    <property type="protein sequence ID" value="SDG83904.1"/>
    <property type="molecule type" value="Genomic_DNA"/>
</dbReference>
<dbReference type="GO" id="GO:0019171">
    <property type="term" value="F:(3R)-hydroxyacyl-[acyl-carrier-protein] dehydratase activity"/>
    <property type="evidence" value="ECO:0007669"/>
    <property type="project" value="TreeGrafter"/>
</dbReference>
<dbReference type="CDD" id="cd03449">
    <property type="entry name" value="R_hydratase"/>
    <property type="match status" value="1"/>
</dbReference>
<dbReference type="InterPro" id="IPR050965">
    <property type="entry name" value="UPF0336/Enoyl-CoA_hydratase"/>
</dbReference>
<feature type="domain" description="MaoC-like" evidence="1">
    <location>
        <begin position="16"/>
        <end position="108"/>
    </location>
</feature>
<protein>
    <submittedName>
        <fullName evidence="2">Acyl dehydratase</fullName>
    </submittedName>
</protein>
<evidence type="ECO:0000313" key="2">
    <source>
        <dbReference type="EMBL" id="SDG83904.1"/>
    </source>
</evidence>